<dbReference type="Proteomes" id="UP000076532">
    <property type="component" value="Unassembled WGS sequence"/>
</dbReference>
<evidence type="ECO:0000313" key="2">
    <source>
        <dbReference type="EMBL" id="KZP12953.1"/>
    </source>
</evidence>
<dbReference type="AlphaFoldDB" id="A0A166BTD4"/>
<accession>A0A166BTD4</accession>
<proteinExistence type="predicted"/>
<keyword evidence="3" id="KW-1185">Reference proteome</keyword>
<dbReference type="EMBL" id="KV417640">
    <property type="protein sequence ID" value="KZP12953.1"/>
    <property type="molecule type" value="Genomic_DNA"/>
</dbReference>
<sequence length="205" mass="23356">MTELSIDPIPKDQVTTTKIGGVAKRYFSTWKAKYKEQVDPVQAAKRVQKDKDGRARDHRTAKWDPFQSPEHSNSGKAERINWEAERVRRNGGSSGLETRKVLFRATWLTRLFYALDKLGDAKAAPGKGKPHYERWHGLDINTVGTEPPFGKQENSHQCMYDPEWLAAQSKVKRPPLPTPADFELTKCQILDDEIQEENLKALEGL</sequence>
<reference evidence="2 3" key="1">
    <citation type="journal article" date="2016" name="Mol. Biol. Evol.">
        <title>Comparative Genomics of Early-Diverging Mushroom-Forming Fungi Provides Insights into the Origins of Lignocellulose Decay Capabilities.</title>
        <authorList>
            <person name="Nagy L.G."/>
            <person name="Riley R."/>
            <person name="Tritt A."/>
            <person name="Adam C."/>
            <person name="Daum C."/>
            <person name="Floudas D."/>
            <person name="Sun H."/>
            <person name="Yadav J.S."/>
            <person name="Pangilinan J."/>
            <person name="Larsson K.H."/>
            <person name="Matsuura K."/>
            <person name="Barry K."/>
            <person name="Labutti K."/>
            <person name="Kuo R."/>
            <person name="Ohm R.A."/>
            <person name="Bhattacharya S.S."/>
            <person name="Shirouzu T."/>
            <person name="Yoshinaga Y."/>
            <person name="Martin F.M."/>
            <person name="Grigoriev I.V."/>
            <person name="Hibbett D.S."/>
        </authorList>
    </citation>
    <scope>NUCLEOTIDE SEQUENCE [LARGE SCALE GENOMIC DNA]</scope>
    <source>
        <strain evidence="2 3">CBS 109695</strain>
    </source>
</reference>
<dbReference type="OrthoDB" id="10487133at2759"/>
<feature type="compositionally biased region" description="Basic and acidic residues" evidence="1">
    <location>
        <begin position="47"/>
        <end position="62"/>
    </location>
</feature>
<name>A0A166BTD4_9AGAM</name>
<evidence type="ECO:0000313" key="3">
    <source>
        <dbReference type="Proteomes" id="UP000076532"/>
    </source>
</evidence>
<evidence type="ECO:0000256" key="1">
    <source>
        <dbReference type="SAM" id="MobiDB-lite"/>
    </source>
</evidence>
<protein>
    <submittedName>
        <fullName evidence="2">Uncharacterized protein</fullName>
    </submittedName>
</protein>
<gene>
    <name evidence="2" type="ORF">FIBSPDRAFT_961016</name>
</gene>
<feature type="region of interest" description="Disordered" evidence="1">
    <location>
        <begin position="38"/>
        <end position="79"/>
    </location>
</feature>
<organism evidence="2 3">
    <name type="scientific">Athelia psychrophila</name>
    <dbReference type="NCBI Taxonomy" id="1759441"/>
    <lineage>
        <taxon>Eukaryota</taxon>
        <taxon>Fungi</taxon>
        <taxon>Dikarya</taxon>
        <taxon>Basidiomycota</taxon>
        <taxon>Agaricomycotina</taxon>
        <taxon>Agaricomycetes</taxon>
        <taxon>Agaricomycetidae</taxon>
        <taxon>Atheliales</taxon>
        <taxon>Atheliaceae</taxon>
        <taxon>Athelia</taxon>
    </lineage>
</organism>